<gene>
    <name evidence="2" type="ORF">DEX24_15520</name>
</gene>
<evidence type="ECO:0000256" key="1">
    <source>
        <dbReference type="ARBA" id="ARBA00018429"/>
    </source>
</evidence>
<organism evidence="2 3">
    <name type="scientific">Kurthia sibirica</name>
    <dbReference type="NCBI Taxonomy" id="202750"/>
    <lineage>
        <taxon>Bacteria</taxon>
        <taxon>Bacillati</taxon>
        <taxon>Bacillota</taxon>
        <taxon>Bacilli</taxon>
        <taxon>Bacillales</taxon>
        <taxon>Caryophanaceae</taxon>
        <taxon>Kurthia</taxon>
    </lineage>
</organism>
<dbReference type="CDD" id="cd10027">
    <property type="entry name" value="UDG-F1-like"/>
    <property type="match status" value="1"/>
</dbReference>
<protein>
    <recommendedName>
        <fullName evidence="1">Uracil-DNA glycosylase</fullName>
    </recommendedName>
</protein>
<reference evidence="2 3" key="1">
    <citation type="submission" date="2018-05" db="EMBL/GenBank/DDBJ databases">
        <title>Kurthia sibirica genome sequence.</title>
        <authorList>
            <person name="Maclea K.S."/>
            <person name="Goen A.E."/>
        </authorList>
    </citation>
    <scope>NUCLEOTIDE SEQUENCE [LARGE SCALE GENOMIC DNA]</scope>
    <source>
        <strain evidence="2 3">ATCC 49154</strain>
    </source>
</reference>
<dbReference type="Gene3D" id="3.40.470.10">
    <property type="entry name" value="Uracil-DNA glycosylase-like domain"/>
    <property type="match status" value="1"/>
</dbReference>
<dbReference type="OrthoDB" id="9804372at2"/>
<keyword evidence="3" id="KW-1185">Reference proteome</keyword>
<dbReference type="Proteomes" id="UP000245938">
    <property type="component" value="Unassembled WGS sequence"/>
</dbReference>
<dbReference type="GO" id="GO:0097510">
    <property type="term" value="P:base-excision repair, AP site formation via deaminated base removal"/>
    <property type="evidence" value="ECO:0007669"/>
    <property type="project" value="TreeGrafter"/>
</dbReference>
<evidence type="ECO:0000313" key="2">
    <source>
        <dbReference type="EMBL" id="PWI23875.1"/>
    </source>
</evidence>
<comment type="caution">
    <text evidence="2">The sequence shown here is derived from an EMBL/GenBank/DDBJ whole genome shotgun (WGS) entry which is preliminary data.</text>
</comment>
<accession>A0A2U3AH70</accession>
<dbReference type="InterPro" id="IPR036895">
    <property type="entry name" value="Uracil-DNA_glycosylase-like_sf"/>
</dbReference>
<evidence type="ECO:0000313" key="3">
    <source>
        <dbReference type="Proteomes" id="UP000245938"/>
    </source>
</evidence>
<dbReference type="InterPro" id="IPR002043">
    <property type="entry name" value="UDG_fam1"/>
</dbReference>
<proteinExistence type="predicted"/>
<name>A0A2U3AH70_9BACL</name>
<dbReference type="PANTHER" id="PTHR11264">
    <property type="entry name" value="URACIL-DNA GLYCOSYLASE"/>
    <property type="match status" value="1"/>
</dbReference>
<dbReference type="GO" id="GO:0004844">
    <property type="term" value="F:uracil DNA N-glycosylase activity"/>
    <property type="evidence" value="ECO:0007669"/>
    <property type="project" value="InterPro"/>
</dbReference>
<sequence length="237" mass="27746">MILPKNIHHSWQDFLTKTILVELDKIELQLGVNYNPSDEAIILRFLTIDLDAVKVIWLGQDVYPAKGVATGRSFEVGDLHDWLAPYRQTSMKNIIRLVHKNMTGIQTYRAIKKYAEIKEEIRNGQFTIKPPSEWYESLESQGVLFLNTSFTCEVDKPNSHKDIWAVFSQQVLAYIGQRNPHIKWFLWGREAQQMRQYIVRGHFYESRHPARVSEENEDDFLKFTGFEATKNTINWLG</sequence>
<dbReference type="RefSeq" id="WP_109307305.1">
    <property type="nucleotide sequence ID" value="NZ_BJUF01000047.1"/>
</dbReference>
<dbReference type="AlphaFoldDB" id="A0A2U3AH70"/>
<dbReference type="PANTHER" id="PTHR11264:SF0">
    <property type="entry name" value="URACIL-DNA GLYCOSYLASE"/>
    <property type="match status" value="1"/>
</dbReference>
<dbReference type="SUPFAM" id="SSF52141">
    <property type="entry name" value="Uracil-DNA glycosylase-like"/>
    <property type="match status" value="1"/>
</dbReference>
<dbReference type="EMBL" id="QFVR01000030">
    <property type="protein sequence ID" value="PWI23875.1"/>
    <property type="molecule type" value="Genomic_DNA"/>
</dbReference>